<name>A0A250IYT5_9BACT</name>
<keyword evidence="2" id="KW-0472">Membrane</keyword>
<feature type="transmembrane region" description="Helical" evidence="2">
    <location>
        <begin position="57"/>
        <end position="77"/>
    </location>
</feature>
<evidence type="ECO:0000256" key="1">
    <source>
        <dbReference type="SAM" id="MobiDB-lite"/>
    </source>
</evidence>
<sequence length="164" mass="17641">MDFFLELIEGIRGAGRKGGVVAVLFGAVFLAGGLSLAREAKDDYRHRRNRQPEIAALGILLGAGSILGGLSLIITGGSSRSGPAHREAPNDPLDSVPLPYSLCVQCPQVVKRWTVQTCSHCGGDLVHIQNEEDEQWARETLAARSHPAARRPARKVSRAPGSRR</sequence>
<dbReference type="AlphaFoldDB" id="A0A250IYT5"/>
<dbReference type="KEGG" id="cfus:CYFUS_002310"/>
<organism evidence="3 4">
    <name type="scientific">Cystobacter fuscus</name>
    <dbReference type="NCBI Taxonomy" id="43"/>
    <lineage>
        <taxon>Bacteria</taxon>
        <taxon>Pseudomonadati</taxon>
        <taxon>Myxococcota</taxon>
        <taxon>Myxococcia</taxon>
        <taxon>Myxococcales</taxon>
        <taxon>Cystobacterineae</taxon>
        <taxon>Archangiaceae</taxon>
        <taxon>Cystobacter</taxon>
    </lineage>
</organism>
<feature type="compositionally biased region" description="Basic residues" evidence="1">
    <location>
        <begin position="147"/>
        <end position="164"/>
    </location>
</feature>
<evidence type="ECO:0000313" key="4">
    <source>
        <dbReference type="Proteomes" id="UP000217257"/>
    </source>
</evidence>
<evidence type="ECO:0000313" key="3">
    <source>
        <dbReference type="EMBL" id="ATB36895.1"/>
    </source>
</evidence>
<reference evidence="3 4" key="1">
    <citation type="submission" date="2017-06" db="EMBL/GenBank/DDBJ databases">
        <title>Sequencing and comparative analysis of myxobacterial genomes.</title>
        <authorList>
            <person name="Rupp O."/>
            <person name="Goesmann A."/>
            <person name="Sogaard-Andersen L."/>
        </authorList>
    </citation>
    <scope>NUCLEOTIDE SEQUENCE [LARGE SCALE GENOMIC DNA]</scope>
    <source>
        <strain evidence="3 4">DSM 52655</strain>
    </source>
</reference>
<accession>A0A250IYT5</accession>
<keyword evidence="2" id="KW-0812">Transmembrane</keyword>
<protein>
    <submittedName>
        <fullName evidence="3">Uncharacterized protein</fullName>
    </submittedName>
</protein>
<evidence type="ECO:0000256" key="2">
    <source>
        <dbReference type="SAM" id="Phobius"/>
    </source>
</evidence>
<dbReference type="Proteomes" id="UP000217257">
    <property type="component" value="Chromosome"/>
</dbReference>
<feature type="transmembrane region" description="Helical" evidence="2">
    <location>
        <begin position="20"/>
        <end position="37"/>
    </location>
</feature>
<proteinExistence type="predicted"/>
<gene>
    <name evidence="3" type="ORF">CYFUS_002310</name>
</gene>
<dbReference type="EMBL" id="CP022098">
    <property type="protein sequence ID" value="ATB36895.1"/>
    <property type="molecule type" value="Genomic_DNA"/>
</dbReference>
<feature type="region of interest" description="Disordered" evidence="1">
    <location>
        <begin position="141"/>
        <end position="164"/>
    </location>
</feature>
<keyword evidence="2" id="KW-1133">Transmembrane helix</keyword>